<evidence type="ECO:0000313" key="4">
    <source>
        <dbReference type="Proteomes" id="UP001237823"/>
    </source>
</evidence>
<keyword evidence="2" id="KW-1133">Transmembrane helix</keyword>
<keyword evidence="2" id="KW-0812">Transmembrane</keyword>
<feature type="transmembrane region" description="Helical" evidence="2">
    <location>
        <begin position="149"/>
        <end position="169"/>
    </location>
</feature>
<name>A0ABT7T6G2_9MICO</name>
<dbReference type="Proteomes" id="UP001237823">
    <property type="component" value="Unassembled WGS sequence"/>
</dbReference>
<proteinExistence type="predicted"/>
<evidence type="ECO:0008006" key="5">
    <source>
        <dbReference type="Google" id="ProtNLM"/>
    </source>
</evidence>
<sequence length="375" mass="39863">MARAERITGAGRRLWQWSRDSGTQPRLLLAAKAAVAAVIAWTLAKYAPGVAAEYPYYAPLGAIVAMRTTVFAGIRAGVQTLVGITLGILIAGFTMLVDAPGVVAVALVVGLGVLVSGFRILGEGYSWVPMAALFVLLIGGGNAEGYSFAYVVQMAIGIAIGLAVNFAIVPPLHFWDAERRIDQVNAVLAQHLDDLADVLDQGEPDTAAWDRQQGRLDKAIADVRDRVSVAQESRRMNPRSALRGSRARLATDGARFRALERAAWYTTDLTELVARSGPVADNIGRPDPTFAEPMAGALRQVACVVRGDCPEDEGDEAIARLEEALDASRSNPSHVTVTASAIVALRGILESEKRATEDVDTKTGPFGRSTGGHAH</sequence>
<protein>
    <recommendedName>
        <fullName evidence="5">Aromatic acid exporter family member 1</fullName>
    </recommendedName>
</protein>
<keyword evidence="4" id="KW-1185">Reference proteome</keyword>
<comment type="caution">
    <text evidence="3">The sequence shown here is derived from an EMBL/GenBank/DDBJ whole genome shotgun (WGS) entry which is preliminary data.</text>
</comment>
<feature type="transmembrane region" description="Helical" evidence="2">
    <location>
        <begin position="27"/>
        <end position="44"/>
    </location>
</feature>
<reference evidence="3 4" key="1">
    <citation type="submission" date="2023-06" db="EMBL/GenBank/DDBJ databases">
        <authorList>
            <person name="Feng G."/>
            <person name="Li J."/>
            <person name="Zhu H."/>
        </authorList>
    </citation>
    <scope>NUCLEOTIDE SEQUENCE [LARGE SCALE GENOMIC DNA]</scope>
    <source>
        <strain evidence="3 4">RHCKG23</strain>
    </source>
</reference>
<feature type="transmembrane region" description="Helical" evidence="2">
    <location>
        <begin position="81"/>
        <end position="97"/>
    </location>
</feature>
<organism evidence="3 4">
    <name type="scientific">Curtobacterium citri</name>
    <dbReference type="NCBI Taxonomy" id="3055139"/>
    <lineage>
        <taxon>Bacteria</taxon>
        <taxon>Bacillati</taxon>
        <taxon>Actinomycetota</taxon>
        <taxon>Actinomycetes</taxon>
        <taxon>Micrococcales</taxon>
        <taxon>Microbacteriaceae</taxon>
        <taxon>Curtobacterium</taxon>
    </lineage>
</organism>
<evidence type="ECO:0000256" key="1">
    <source>
        <dbReference type="SAM" id="MobiDB-lite"/>
    </source>
</evidence>
<evidence type="ECO:0000256" key="2">
    <source>
        <dbReference type="SAM" id="Phobius"/>
    </source>
</evidence>
<dbReference type="EMBL" id="JAUCML010000003">
    <property type="protein sequence ID" value="MDM7884522.1"/>
    <property type="molecule type" value="Genomic_DNA"/>
</dbReference>
<feature type="transmembrane region" description="Helical" evidence="2">
    <location>
        <begin position="127"/>
        <end position="143"/>
    </location>
</feature>
<dbReference type="RefSeq" id="WP_182045391.1">
    <property type="nucleotide sequence ID" value="NZ_JAUCML010000003.1"/>
</dbReference>
<gene>
    <name evidence="3" type="ORF">QUG92_05335</name>
</gene>
<keyword evidence="2" id="KW-0472">Membrane</keyword>
<evidence type="ECO:0000313" key="3">
    <source>
        <dbReference type="EMBL" id="MDM7884522.1"/>
    </source>
</evidence>
<feature type="transmembrane region" description="Helical" evidence="2">
    <location>
        <begin position="103"/>
        <end position="120"/>
    </location>
</feature>
<accession>A0ABT7T6G2</accession>
<feature type="region of interest" description="Disordered" evidence="1">
    <location>
        <begin position="354"/>
        <end position="375"/>
    </location>
</feature>